<dbReference type="PANTHER" id="PTHR46564">
    <property type="entry name" value="TRANSPOSASE"/>
    <property type="match status" value="1"/>
</dbReference>
<dbReference type="OrthoDB" id="2142724at2759"/>
<dbReference type="Pfam" id="PF13358">
    <property type="entry name" value="DDE_3"/>
    <property type="match status" value="1"/>
</dbReference>
<dbReference type="Gene3D" id="3.30.420.10">
    <property type="entry name" value="Ribonuclease H-like superfamily/Ribonuclease H"/>
    <property type="match status" value="1"/>
</dbReference>
<proteinExistence type="predicted"/>
<feature type="domain" description="Tc1-like transposase DDE" evidence="1">
    <location>
        <begin position="3"/>
        <end position="66"/>
    </location>
</feature>
<dbReference type="GO" id="GO:0003676">
    <property type="term" value="F:nucleic acid binding"/>
    <property type="evidence" value="ECO:0007669"/>
    <property type="project" value="InterPro"/>
</dbReference>
<organism evidence="2 3">
    <name type="scientific">Paxillus rubicundulus Ve08.2h10</name>
    <dbReference type="NCBI Taxonomy" id="930991"/>
    <lineage>
        <taxon>Eukaryota</taxon>
        <taxon>Fungi</taxon>
        <taxon>Dikarya</taxon>
        <taxon>Basidiomycota</taxon>
        <taxon>Agaricomycotina</taxon>
        <taxon>Agaricomycetes</taxon>
        <taxon>Agaricomycetidae</taxon>
        <taxon>Boletales</taxon>
        <taxon>Paxilineae</taxon>
        <taxon>Paxillaceae</taxon>
        <taxon>Paxillus</taxon>
    </lineage>
</organism>
<evidence type="ECO:0000259" key="1">
    <source>
        <dbReference type="Pfam" id="PF13358"/>
    </source>
</evidence>
<dbReference type="Proteomes" id="UP000054538">
    <property type="component" value="Unassembled WGS sequence"/>
</dbReference>
<accession>A0A0D0D1I4</accession>
<sequence length="91" mass="10179">ILPALTLDGIIANYIIEGSVTSERFVQFLKDHVMPFTTPYPGPWSVLIMDNCSIHHGEEVCKLIEDMHCKSLLAMHSHCGVTHLNLSSMQD</sequence>
<reference evidence="2 3" key="1">
    <citation type="submission" date="2014-04" db="EMBL/GenBank/DDBJ databases">
        <authorList>
            <consortium name="DOE Joint Genome Institute"/>
            <person name="Kuo A."/>
            <person name="Kohler A."/>
            <person name="Jargeat P."/>
            <person name="Nagy L.G."/>
            <person name="Floudas D."/>
            <person name="Copeland A."/>
            <person name="Barry K.W."/>
            <person name="Cichocki N."/>
            <person name="Veneault-Fourrey C."/>
            <person name="LaButti K."/>
            <person name="Lindquist E.A."/>
            <person name="Lipzen A."/>
            <person name="Lundell T."/>
            <person name="Morin E."/>
            <person name="Murat C."/>
            <person name="Sun H."/>
            <person name="Tunlid A."/>
            <person name="Henrissat B."/>
            <person name="Grigoriev I.V."/>
            <person name="Hibbett D.S."/>
            <person name="Martin F."/>
            <person name="Nordberg H.P."/>
            <person name="Cantor M.N."/>
            <person name="Hua S.X."/>
        </authorList>
    </citation>
    <scope>NUCLEOTIDE SEQUENCE [LARGE SCALE GENOMIC DNA]</scope>
    <source>
        <strain evidence="2 3">Ve08.2h10</strain>
    </source>
</reference>
<evidence type="ECO:0000313" key="3">
    <source>
        <dbReference type="Proteomes" id="UP000054538"/>
    </source>
</evidence>
<dbReference type="HOGENOM" id="CLU_188058_1_0_1"/>
<protein>
    <submittedName>
        <fullName evidence="2">Unplaced genomic scaffold scaffold_4628, whole genome shotgun sequence</fullName>
    </submittedName>
</protein>
<feature type="non-terminal residue" evidence="2">
    <location>
        <position position="1"/>
    </location>
</feature>
<dbReference type="EMBL" id="KN829450">
    <property type="protein sequence ID" value="KIK73759.1"/>
    <property type="molecule type" value="Genomic_DNA"/>
</dbReference>
<dbReference type="InterPro" id="IPR038717">
    <property type="entry name" value="Tc1-like_DDE_dom"/>
</dbReference>
<gene>
    <name evidence="2" type="ORF">PAXRUDRAFT_177572</name>
</gene>
<dbReference type="STRING" id="930991.A0A0D0D1I4"/>
<evidence type="ECO:0000313" key="2">
    <source>
        <dbReference type="EMBL" id="KIK73759.1"/>
    </source>
</evidence>
<dbReference type="PANTHER" id="PTHR46564:SF1">
    <property type="entry name" value="TRANSPOSASE"/>
    <property type="match status" value="1"/>
</dbReference>
<dbReference type="InterPro" id="IPR036397">
    <property type="entry name" value="RNaseH_sf"/>
</dbReference>
<dbReference type="InParanoid" id="A0A0D0D1I4"/>
<keyword evidence="3" id="KW-1185">Reference proteome</keyword>
<dbReference type="AlphaFoldDB" id="A0A0D0D1I4"/>
<name>A0A0D0D1I4_9AGAM</name>
<reference evidence="3" key="2">
    <citation type="submission" date="2015-01" db="EMBL/GenBank/DDBJ databases">
        <title>Evolutionary Origins and Diversification of the Mycorrhizal Mutualists.</title>
        <authorList>
            <consortium name="DOE Joint Genome Institute"/>
            <consortium name="Mycorrhizal Genomics Consortium"/>
            <person name="Kohler A."/>
            <person name="Kuo A."/>
            <person name="Nagy L.G."/>
            <person name="Floudas D."/>
            <person name="Copeland A."/>
            <person name="Barry K.W."/>
            <person name="Cichocki N."/>
            <person name="Veneault-Fourrey C."/>
            <person name="LaButti K."/>
            <person name="Lindquist E.A."/>
            <person name="Lipzen A."/>
            <person name="Lundell T."/>
            <person name="Morin E."/>
            <person name="Murat C."/>
            <person name="Riley R."/>
            <person name="Ohm R."/>
            <person name="Sun H."/>
            <person name="Tunlid A."/>
            <person name="Henrissat B."/>
            <person name="Grigoriev I.V."/>
            <person name="Hibbett D.S."/>
            <person name="Martin F."/>
        </authorList>
    </citation>
    <scope>NUCLEOTIDE SEQUENCE [LARGE SCALE GENOMIC DNA]</scope>
    <source>
        <strain evidence="3">Ve08.2h10</strain>
    </source>
</reference>